<evidence type="ECO:0000313" key="2">
    <source>
        <dbReference type="Proteomes" id="UP001209878"/>
    </source>
</evidence>
<comment type="caution">
    <text evidence="1">The sequence shown here is derived from an EMBL/GenBank/DDBJ whole genome shotgun (WGS) entry which is preliminary data.</text>
</comment>
<organism evidence="1 2">
    <name type="scientific">Ridgeia piscesae</name>
    <name type="common">Tubeworm</name>
    <dbReference type="NCBI Taxonomy" id="27915"/>
    <lineage>
        <taxon>Eukaryota</taxon>
        <taxon>Metazoa</taxon>
        <taxon>Spiralia</taxon>
        <taxon>Lophotrochozoa</taxon>
        <taxon>Annelida</taxon>
        <taxon>Polychaeta</taxon>
        <taxon>Sedentaria</taxon>
        <taxon>Canalipalpata</taxon>
        <taxon>Sabellida</taxon>
        <taxon>Siboglinidae</taxon>
        <taxon>Ridgeia</taxon>
    </lineage>
</organism>
<evidence type="ECO:0000313" key="1">
    <source>
        <dbReference type="EMBL" id="KAK2138053.1"/>
    </source>
</evidence>
<name>A0AAD9MME2_RIDPI</name>
<sequence length="43" mass="4841">MLSQEVHNNITPSTQDTVNHCYHVVRNAQLQSQPGNQNNLVPN</sequence>
<accession>A0AAD9MME2</accession>
<protein>
    <submittedName>
        <fullName evidence="1">Uncharacterized protein</fullName>
    </submittedName>
</protein>
<dbReference type="AlphaFoldDB" id="A0AAD9MME2"/>
<dbReference type="EMBL" id="JAODUO010009024">
    <property type="protein sequence ID" value="KAK2138053.1"/>
    <property type="molecule type" value="Genomic_DNA"/>
</dbReference>
<reference evidence="1" key="1">
    <citation type="journal article" date="2023" name="Mol. Biol. Evol.">
        <title>Third-Generation Sequencing Reveals the Adaptive Role of the Epigenome in Three Deep-Sea Polychaetes.</title>
        <authorList>
            <person name="Perez M."/>
            <person name="Aroh O."/>
            <person name="Sun Y."/>
            <person name="Lan Y."/>
            <person name="Juniper S.K."/>
            <person name="Young C.R."/>
            <person name="Angers B."/>
            <person name="Qian P.Y."/>
        </authorList>
    </citation>
    <scope>NUCLEOTIDE SEQUENCE</scope>
    <source>
        <strain evidence="1">R07B-5</strain>
    </source>
</reference>
<proteinExistence type="predicted"/>
<dbReference type="Proteomes" id="UP001209878">
    <property type="component" value="Unassembled WGS sequence"/>
</dbReference>
<keyword evidence="2" id="KW-1185">Reference proteome</keyword>
<gene>
    <name evidence="1" type="ORF">NP493_9039g00000</name>
</gene>